<organism evidence="1 2">
    <name type="scientific">Halolamina salifodinae</name>
    <dbReference type="NCBI Taxonomy" id="1202767"/>
    <lineage>
        <taxon>Archaea</taxon>
        <taxon>Methanobacteriati</taxon>
        <taxon>Methanobacteriota</taxon>
        <taxon>Stenosarchaea group</taxon>
        <taxon>Halobacteria</taxon>
        <taxon>Halobacteriales</taxon>
        <taxon>Haloferacaceae</taxon>
    </lineage>
</organism>
<dbReference type="InterPro" id="IPR053833">
    <property type="entry name" value="SAMP2"/>
</dbReference>
<name>A0A8T4GTQ3_9EURY</name>
<proteinExistence type="predicted"/>
<dbReference type="EMBL" id="JAGGLC010000001">
    <property type="protein sequence ID" value="MBP1986407.1"/>
    <property type="molecule type" value="Genomic_DNA"/>
</dbReference>
<comment type="caution">
    <text evidence="1">The sequence shown here is derived from an EMBL/GenBank/DDBJ whole genome shotgun (WGS) entry which is preliminary data.</text>
</comment>
<reference evidence="1" key="1">
    <citation type="submission" date="2021-03" db="EMBL/GenBank/DDBJ databases">
        <title>Genomic Encyclopedia of Type Strains, Phase IV (KMG-IV): sequencing the most valuable type-strain genomes for metagenomic binning, comparative biology and taxonomic classification.</title>
        <authorList>
            <person name="Goeker M."/>
        </authorList>
    </citation>
    <scope>NUCLEOTIDE SEQUENCE</scope>
    <source>
        <strain evidence="1">DSM 26232</strain>
    </source>
</reference>
<accession>A0A8T4GTQ3</accession>
<dbReference type="RefSeq" id="WP_209490691.1">
    <property type="nucleotide sequence ID" value="NZ_JAGGLC010000001.1"/>
</dbReference>
<evidence type="ECO:0000313" key="1">
    <source>
        <dbReference type="EMBL" id="MBP1986407.1"/>
    </source>
</evidence>
<dbReference type="SUPFAM" id="SSF54285">
    <property type="entry name" value="MoaD/ThiS"/>
    <property type="match status" value="1"/>
</dbReference>
<dbReference type="OrthoDB" id="104640at2157"/>
<sequence length="66" mass="7070">MEVSVEIVGEDERTVTVPDDADYAAVVREVGYSPHEVTVLVDDSPVPEDAPVAVDHVRILRLIAGG</sequence>
<protein>
    <submittedName>
        <fullName evidence="1">Sulfur carrier protein</fullName>
    </submittedName>
</protein>
<gene>
    <name evidence="1" type="ORF">J2753_000880</name>
</gene>
<dbReference type="NCBIfam" id="NF041919">
    <property type="entry name" value="SAMP2"/>
    <property type="match status" value="1"/>
</dbReference>
<dbReference type="InterPro" id="IPR053834">
    <property type="entry name" value="SAMP2_halobacteria"/>
</dbReference>
<dbReference type="AlphaFoldDB" id="A0A8T4GTQ3"/>
<dbReference type="Proteomes" id="UP000823736">
    <property type="component" value="Unassembled WGS sequence"/>
</dbReference>
<dbReference type="Gene3D" id="4.10.410.50">
    <property type="match status" value="1"/>
</dbReference>
<dbReference type="Pfam" id="PF21965">
    <property type="entry name" value="SAMP2"/>
    <property type="match status" value="1"/>
</dbReference>
<dbReference type="InterPro" id="IPR053752">
    <property type="entry name" value="SAM_domain_containing"/>
</dbReference>
<dbReference type="InterPro" id="IPR016155">
    <property type="entry name" value="Mopterin_synth/thiamin_S_b"/>
</dbReference>
<keyword evidence="2" id="KW-1185">Reference proteome</keyword>
<evidence type="ECO:0000313" key="2">
    <source>
        <dbReference type="Proteomes" id="UP000823736"/>
    </source>
</evidence>